<dbReference type="GO" id="GO:0005829">
    <property type="term" value="C:cytosol"/>
    <property type="evidence" value="ECO:0007669"/>
    <property type="project" value="TreeGrafter"/>
</dbReference>
<dbReference type="STRING" id="338969.Rfer_0798"/>
<dbReference type="KEGG" id="rfr:Rfer_0798"/>
<evidence type="ECO:0000313" key="4">
    <source>
        <dbReference type="Proteomes" id="UP000008332"/>
    </source>
</evidence>
<name>Q220K5_ALBFT</name>
<dbReference type="GO" id="GO:0016887">
    <property type="term" value="F:ATP hydrolysis activity"/>
    <property type="evidence" value="ECO:0007669"/>
    <property type="project" value="TreeGrafter"/>
</dbReference>
<evidence type="ECO:0000256" key="1">
    <source>
        <dbReference type="PROSITE-ProRule" id="PRU00169"/>
    </source>
</evidence>
<dbReference type="GO" id="GO:0051782">
    <property type="term" value="P:negative regulation of cell division"/>
    <property type="evidence" value="ECO:0007669"/>
    <property type="project" value="TreeGrafter"/>
</dbReference>
<proteinExistence type="predicted"/>
<dbReference type="PANTHER" id="PTHR43384">
    <property type="entry name" value="SEPTUM SITE-DETERMINING PROTEIN MIND HOMOLOG, CHLOROPLASTIC-RELATED"/>
    <property type="match status" value="1"/>
</dbReference>
<dbReference type="HOGENOM" id="CLU_033160_2_0_4"/>
<dbReference type="eggNOG" id="COG2197">
    <property type="taxonomic scope" value="Bacteria"/>
</dbReference>
<dbReference type="GO" id="GO:0009898">
    <property type="term" value="C:cytoplasmic side of plasma membrane"/>
    <property type="evidence" value="ECO:0007669"/>
    <property type="project" value="TreeGrafter"/>
</dbReference>
<dbReference type="SUPFAM" id="SSF52172">
    <property type="entry name" value="CheY-like"/>
    <property type="match status" value="1"/>
</dbReference>
<dbReference type="PROSITE" id="PS50110">
    <property type="entry name" value="RESPONSE_REGULATORY"/>
    <property type="match status" value="1"/>
</dbReference>
<reference evidence="4" key="1">
    <citation type="submission" date="2006-02" db="EMBL/GenBank/DDBJ databases">
        <title>Complete sequence of chromosome of Rhodoferax ferrireducens DSM 15236.</title>
        <authorList>
            <person name="Copeland A."/>
            <person name="Lucas S."/>
            <person name="Lapidus A."/>
            <person name="Barry K."/>
            <person name="Detter J.C."/>
            <person name="Glavina del Rio T."/>
            <person name="Hammon N."/>
            <person name="Israni S."/>
            <person name="Pitluck S."/>
            <person name="Brettin T."/>
            <person name="Bruce D."/>
            <person name="Han C."/>
            <person name="Tapia R."/>
            <person name="Gilna P."/>
            <person name="Kiss H."/>
            <person name="Schmutz J."/>
            <person name="Larimer F."/>
            <person name="Land M."/>
            <person name="Kyrpides N."/>
            <person name="Ivanova N."/>
            <person name="Richardson P."/>
        </authorList>
    </citation>
    <scope>NUCLEOTIDE SEQUENCE [LARGE SCALE GENOMIC DNA]</scope>
    <source>
        <strain evidence="4">ATCC BAA-621 / DSM 15236 / T118</strain>
    </source>
</reference>
<dbReference type="RefSeq" id="WP_011463121.1">
    <property type="nucleotide sequence ID" value="NC_007908.1"/>
</dbReference>
<dbReference type="InterPro" id="IPR025669">
    <property type="entry name" value="AAA_dom"/>
</dbReference>
<dbReference type="InterPro" id="IPR050625">
    <property type="entry name" value="ParA/MinD_ATPase"/>
</dbReference>
<dbReference type="SUPFAM" id="SSF52540">
    <property type="entry name" value="P-loop containing nucleoside triphosphate hydrolases"/>
    <property type="match status" value="1"/>
</dbReference>
<comment type="caution">
    <text evidence="1">Lacks conserved residue(s) required for the propagation of feature annotation.</text>
</comment>
<dbReference type="InterPro" id="IPR001789">
    <property type="entry name" value="Sig_transdc_resp-reg_receiver"/>
</dbReference>
<feature type="domain" description="Response regulatory" evidence="2">
    <location>
        <begin position="2"/>
        <end position="116"/>
    </location>
</feature>
<evidence type="ECO:0000313" key="3">
    <source>
        <dbReference type="EMBL" id="ABD68548.1"/>
    </source>
</evidence>
<dbReference type="eggNOG" id="COG4963">
    <property type="taxonomic scope" value="Bacteria"/>
</dbReference>
<organism evidence="3 4">
    <name type="scientific">Albidiferax ferrireducens (strain ATCC BAA-621 / DSM 15236 / T118)</name>
    <name type="common">Rhodoferax ferrireducens</name>
    <dbReference type="NCBI Taxonomy" id="338969"/>
    <lineage>
        <taxon>Bacteria</taxon>
        <taxon>Pseudomonadati</taxon>
        <taxon>Pseudomonadota</taxon>
        <taxon>Betaproteobacteria</taxon>
        <taxon>Burkholderiales</taxon>
        <taxon>Comamonadaceae</taxon>
        <taxon>Rhodoferax</taxon>
    </lineage>
</organism>
<dbReference type="Pfam" id="PF13614">
    <property type="entry name" value="AAA_31"/>
    <property type="match status" value="1"/>
</dbReference>
<gene>
    <name evidence="3" type="ordered locus">Rfer_0798</name>
</gene>
<dbReference type="OrthoDB" id="9768734at2"/>
<dbReference type="Gene3D" id="3.40.50.300">
    <property type="entry name" value="P-loop containing nucleotide triphosphate hydrolases"/>
    <property type="match status" value="1"/>
</dbReference>
<dbReference type="PANTHER" id="PTHR43384:SF13">
    <property type="entry name" value="SLR0110 PROTEIN"/>
    <property type="match status" value="1"/>
</dbReference>
<dbReference type="Proteomes" id="UP000008332">
    <property type="component" value="Chromosome"/>
</dbReference>
<dbReference type="AlphaFoldDB" id="Q220K5"/>
<dbReference type="EMBL" id="CP000267">
    <property type="protein sequence ID" value="ABD68548.1"/>
    <property type="molecule type" value="Genomic_DNA"/>
</dbReference>
<dbReference type="InterPro" id="IPR027417">
    <property type="entry name" value="P-loop_NTPase"/>
</dbReference>
<keyword evidence="4" id="KW-1185">Reference proteome</keyword>
<dbReference type="Gene3D" id="3.40.50.2300">
    <property type="match status" value="1"/>
</dbReference>
<dbReference type="GO" id="GO:0000160">
    <property type="term" value="P:phosphorelay signal transduction system"/>
    <property type="evidence" value="ECO:0007669"/>
    <property type="project" value="InterPro"/>
</dbReference>
<accession>Q220K5</accession>
<protein>
    <submittedName>
        <fullName evidence="3">Response regulator receiver domain protein</fullName>
    </submittedName>
</protein>
<evidence type="ECO:0000259" key="2">
    <source>
        <dbReference type="PROSITE" id="PS50110"/>
    </source>
</evidence>
<dbReference type="InterPro" id="IPR011006">
    <property type="entry name" value="CheY-like_superfamily"/>
</dbReference>
<dbReference type="GO" id="GO:0005524">
    <property type="term" value="F:ATP binding"/>
    <property type="evidence" value="ECO:0007669"/>
    <property type="project" value="TreeGrafter"/>
</dbReference>
<sequence length="391" mass="42541">MKIKLITPDPFNAEAWTDVLRVEPAFDVTPIVCALRDVKVIFNGSRPDLVLVETATPQDFEALEALANAHPEIDYVLVGNELSPEFLLRAMRAGVREVLPSPAAPEAVLAALRRQLRKRAPATVLPATHHAEVLALVSCKGGSGATFIAANLAHLLAAGGQRQVALIDMNLQFGDAALFVSSQTPVSNVADVARNINRLDADLLRSSMTEVAPGLWVLAAPDDPAQATDVTPQHVRQIVELAREMFDFVIIDVGRSLSSVTLQALDLADRVYAVLQLTLPFIRDGKRLRNVFRSLDYPAHKIQWIVNRYQKGSQFTIDDLKKTLAINQVITLPNHYEAVAASVNQGVPVERIAPNSTIARSLRELAENIAPPPLGQARTGWLSGLFHGAPQ</sequence>